<dbReference type="Proteomes" id="UP000503462">
    <property type="component" value="Chromosome 4"/>
</dbReference>
<dbReference type="FunFam" id="2.160.20.70:FF:000008">
    <property type="entry name" value="Adenylyl cyclase-associated protein"/>
    <property type="match status" value="1"/>
</dbReference>
<dbReference type="SMART" id="SM00673">
    <property type="entry name" value="CARP"/>
    <property type="match status" value="2"/>
</dbReference>
<dbReference type="Pfam" id="PF01213">
    <property type="entry name" value="CAP_N-CM"/>
    <property type="match status" value="1"/>
</dbReference>
<dbReference type="InterPro" id="IPR053950">
    <property type="entry name" value="CAP_N"/>
</dbReference>
<dbReference type="InterPro" id="IPR016098">
    <property type="entry name" value="CAP/MinC_C"/>
</dbReference>
<gene>
    <name evidence="7" type="ORF">AMS68_006851</name>
</gene>
<organism evidence="7 8">
    <name type="scientific">Peltaster fructicola</name>
    <dbReference type="NCBI Taxonomy" id="286661"/>
    <lineage>
        <taxon>Eukaryota</taxon>
        <taxon>Fungi</taxon>
        <taxon>Dikarya</taxon>
        <taxon>Ascomycota</taxon>
        <taxon>Pezizomycotina</taxon>
        <taxon>Dothideomycetes</taxon>
        <taxon>Dothideomycetes incertae sedis</taxon>
        <taxon>Peltaster</taxon>
    </lineage>
</organism>
<evidence type="ECO:0000256" key="2">
    <source>
        <dbReference type="ARBA" id="ARBA00054756"/>
    </source>
</evidence>
<dbReference type="SUPFAM" id="SSF69340">
    <property type="entry name" value="C-terminal domain of adenylylcyclase associated protein"/>
    <property type="match status" value="1"/>
</dbReference>
<dbReference type="Gene3D" id="2.160.20.70">
    <property type="match status" value="1"/>
</dbReference>
<proteinExistence type="inferred from homology"/>
<dbReference type="OrthoDB" id="77251at2759"/>
<feature type="region of interest" description="Disordered" evidence="5">
    <location>
        <begin position="262"/>
        <end position="382"/>
    </location>
</feature>
<feature type="compositionally biased region" description="Polar residues" evidence="5">
    <location>
        <begin position="364"/>
        <end position="373"/>
    </location>
</feature>
<dbReference type="InterPro" id="IPR013992">
    <property type="entry name" value="Adenylate_cyclase-assoc_CAP_N"/>
</dbReference>
<feature type="compositionally biased region" description="Pro residues" evidence="5">
    <location>
        <begin position="275"/>
        <end position="298"/>
    </location>
</feature>
<evidence type="ECO:0000259" key="6">
    <source>
        <dbReference type="PROSITE" id="PS51329"/>
    </source>
</evidence>
<keyword evidence="8" id="KW-1185">Reference proteome</keyword>
<dbReference type="EMBL" id="CP051142">
    <property type="protein sequence ID" value="QIX01334.1"/>
    <property type="molecule type" value="Genomic_DNA"/>
</dbReference>
<dbReference type="Pfam" id="PF08603">
    <property type="entry name" value="CAP_C"/>
    <property type="match status" value="1"/>
</dbReference>
<dbReference type="InterPro" id="IPR036222">
    <property type="entry name" value="CAP_N_sf"/>
</dbReference>
<protein>
    <recommendedName>
        <fullName evidence="3 4">Adenylyl cyclase-associated protein</fullName>
    </recommendedName>
</protein>
<dbReference type="InterPro" id="IPR036223">
    <property type="entry name" value="CAP_C_sf"/>
</dbReference>
<dbReference type="InterPro" id="IPR017901">
    <property type="entry name" value="C-CAP_CF_C-like"/>
</dbReference>
<dbReference type="PROSITE" id="PS51329">
    <property type="entry name" value="C_CAP_COFACTOR_C"/>
    <property type="match status" value="1"/>
</dbReference>
<reference evidence="7 8" key="1">
    <citation type="journal article" date="2016" name="Sci. Rep.">
        <title>Peltaster fructicola genome reveals evolution from an invasive phytopathogen to an ectophytic parasite.</title>
        <authorList>
            <person name="Xu C."/>
            <person name="Chen H."/>
            <person name="Gleason M.L."/>
            <person name="Xu J.R."/>
            <person name="Liu H."/>
            <person name="Zhang R."/>
            <person name="Sun G."/>
        </authorList>
    </citation>
    <scope>NUCLEOTIDE SEQUENCE [LARGE SCALE GENOMIC DNA]</scope>
    <source>
        <strain evidence="7 8">LNHT1506</strain>
    </source>
</reference>
<comment type="similarity">
    <text evidence="1 4">Belongs to the CAP family.</text>
</comment>
<dbReference type="GO" id="GO:0005737">
    <property type="term" value="C:cytoplasm"/>
    <property type="evidence" value="ECO:0007669"/>
    <property type="project" value="TreeGrafter"/>
</dbReference>
<dbReference type="PROSITE" id="PS01088">
    <property type="entry name" value="CAP_1"/>
    <property type="match status" value="1"/>
</dbReference>
<dbReference type="GO" id="GO:0003779">
    <property type="term" value="F:actin binding"/>
    <property type="evidence" value="ECO:0007669"/>
    <property type="project" value="InterPro"/>
</dbReference>
<evidence type="ECO:0000256" key="5">
    <source>
        <dbReference type="SAM" id="MobiDB-lite"/>
    </source>
</evidence>
<dbReference type="GO" id="GO:0019933">
    <property type="term" value="P:cAMP-mediated signaling"/>
    <property type="evidence" value="ECO:0007669"/>
    <property type="project" value="TreeGrafter"/>
</dbReference>
<evidence type="ECO:0000256" key="3">
    <source>
        <dbReference type="ARBA" id="ARBA00072052"/>
    </source>
</evidence>
<dbReference type="InterPro" id="IPR006599">
    <property type="entry name" value="CARP_motif"/>
</dbReference>
<dbReference type="PANTHER" id="PTHR10652">
    <property type="entry name" value="ADENYLYL CYCLASE-ASSOCIATED PROTEIN"/>
    <property type="match status" value="1"/>
</dbReference>
<dbReference type="PANTHER" id="PTHR10652:SF0">
    <property type="entry name" value="ADENYLYL CYCLASE-ASSOCIATED PROTEIN"/>
    <property type="match status" value="1"/>
</dbReference>
<dbReference type="FunFam" id="1.25.40.330:FF:000001">
    <property type="entry name" value="Adenylyl cyclase-associated protein"/>
    <property type="match status" value="1"/>
</dbReference>
<evidence type="ECO:0000313" key="7">
    <source>
        <dbReference type="EMBL" id="QIX01334.1"/>
    </source>
</evidence>
<dbReference type="InterPro" id="IPR001837">
    <property type="entry name" value="Adenylate_cyclase-assoc_CAP"/>
</dbReference>
<feature type="domain" description="C-CAP/cofactor C-like" evidence="6">
    <location>
        <begin position="373"/>
        <end position="513"/>
    </location>
</feature>
<dbReference type="GO" id="GO:0007015">
    <property type="term" value="P:actin filament organization"/>
    <property type="evidence" value="ECO:0007669"/>
    <property type="project" value="TreeGrafter"/>
</dbReference>
<dbReference type="InterPro" id="IPR013912">
    <property type="entry name" value="Adenylate_cyclase-assoc_CAP_C"/>
</dbReference>
<dbReference type="InterPro" id="IPR018106">
    <property type="entry name" value="CAP_CS_N"/>
</dbReference>
<evidence type="ECO:0000256" key="4">
    <source>
        <dbReference type="RuleBase" id="RU000647"/>
    </source>
</evidence>
<sequence length="535" mass="57281">MASPKSPVMKWPSKEEKPLVNLILRLEAATSRLEDIASSAEGGTAHLVVPPSTIPKASASAPELPGLPQNGAPPAPKEAKQELPASIEAMDELIDTDVKSFVEASSIDPLVQEQARAVAQAFAAQRVFLVTSTKAKKPDMSSMAFGELIQDLQQAMGTVGDIRDSNRGSKVKEHLAMVGEGVAALQWLVMEGKPADYIGDVIGGAQMYGNRVLKTYKETEPAHVKFVQSYYKLLRSLQDYIKKHYPSGLTWNNNGIEAATAMKEAKDGSSQSSNAPPPPPPPPLPNFDDLPPPPPGPAPAAKSSPGDMGAVFDQLNRGSDVTKGLKKVDKSQMTHKNPALRASAETNSRSRSRGPETKPKPASMRQNSTASTPTKKEGRKELDGNKWYIENFDAPSSPIEIEVSLTQSILISRCNKTTIVLKGKANAISIDNSPRCQVLVENLVSSVDVIKSPNFAVQVLGSLPTIMLDQVDGASIYLSKESLNTEIFTSKCSSVNIVLPPATEDGDSTEAPLPEQLRSVIKNGKVVSEIVEHAG</sequence>
<dbReference type="Gene3D" id="1.25.40.330">
    <property type="entry name" value="Adenylate cyclase-associated CAP, N-terminal domain"/>
    <property type="match status" value="1"/>
</dbReference>
<accession>A0A6H0Y2U7</accession>
<name>A0A6H0Y2U7_9PEZI</name>
<evidence type="ECO:0000313" key="8">
    <source>
        <dbReference type="Proteomes" id="UP000503462"/>
    </source>
</evidence>
<dbReference type="Pfam" id="PF21938">
    <property type="entry name" value="CAP_N"/>
    <property type="match status" value="1"/>
</dbReference>
<comment type="function">
    <text evidence="2">The N-terminal domain binds to adenylyl cyclase, thereby enabling adenylyl cyclase to be activated by upstream regulatory signals, such as Ras. The C-terminal domain is required for normal cellular morphology and growth control.</text>
</comment>
<feature type="region of interest" description="Disordered" evidence="5">
    <location>
        <begin position="40"/>
        <end position="82"/>
    </location>
</feature>
<dbReference type="SUPFAM" id="SSF101278">
    <property type="entry name" value="N-terminal domain of adenylylcyclase associated protein, CAP"/>
    <property type="match status" value="1"/>
</dbReference>
<dbReference type="AlphaFoldDB" id="A0A6H0Y2U7"/>
<evidence type="ECO:0000256" key="1">
    <source>
        <dbReference type="ARBA" id="ARBA00007659"/>
    </source>
</evidence>
<dbReference type="GO" id="GO:0008179">
    <property type="term" value="F:adenylate cyclase binding"/>
    <property type="evidence" value="ECO:0007669"/>
    <property type="project" value="TreeGrafter"/>
</dbReference>